<dbReference type="SUPFAM" id="SSF51126">
    <property type="entry name" value="Pectin lyase-like"/>
    <property type="match status" value="1"/>
</dbReference>
<gene>
    <name evidence="3" type="ORF">G3I43_19125</name>
</gene>
<dbReference type="InterPro" id="IPR006626">
    <property type="entry name" value="PbH1"/>
</dbReference>
<dbReference type="Pfam" id="PF13229">
    <property type="entry name" value="Beta_helix"/>
    <property type="match status" value="1"/>
</dbReference>
<accession>A0A6G3STS2</accession>
<name>A0A6G3STS2_STRAQ</name>
<dbReference type="InterPro" id="IPR011050">
    <property type="entry name" value="Pectin_lyase_fold/virulence"/>
</dbReference>
<dbReference type="InterPro" id="IPR039448">
    <property type="entry name" value="Beta_helix"/>
</dbReference>
<reference evidence="3" key="1">
    <citation type="submission" date="2020-01" db="EMBL/GenBank/DDBJ databases">
        <title>Insect and environment-associated Actinomycetes.</title>
        <authorList>
            <person name="Currrie C."/>
            <person name="Chevrette M."/>
            <person name="Carlson C."/>
            <person name="Stubbendieck R."/>
            <person name="Wendt-Pienkowski E."/>
        </authorList>
    </citation>
    <scope>NUCLEOTIDE SEQUENCE</scope>
    <source>
        <strain evidence="3">SID505</strain>
    </source>
</reference>
<evidence type="ECO:0000259" key="2">
    <source>
        <dbReference type="Pfam" id="PF13229"/>
    </source>
</evidence>
<feature type="chain" id="PRO_5026004596" evidence="1">
    <location>
        <begin position="25"/>
        <end position="547"/>
    </location>
</feature>
<protein>
    <submittedName>
        <fullName evidence="3">Right-handed parallel beta-helix repeat-containing protein</fullName>
    </submittedName>
</protein>
<comment type="caution">
    <text evidence="3">The sequence shown here is derived from an EMBL/GenBank/DDBJ whole genome shotgun (WGS) entry which is preliminary data.</text>
</comment>
<dbReference type="EMBL" id="JAAGMK010000557">
    <property type="protein sequence ID" value="NEB86270.1"/>
    <property type="molecule type" value="Genomic_DNA"/>
</dbReference>
<dbReference type="Gene3D" id="2.160.20.10">
    <property type="entry name" value="Single-stranded right-handed beta-helix, Pectin lyase-like"/>
    <property type="match status" value="1"/>
</dbReference>
<feature type="domain" description="Right handed beta helix" evidence="2">
    <location>
        <begin position="222"/>
        <end position="383"/>
    </location>
</feature>
<feature type="signal peptide" evidence="1">
    <location>
        <begin position="1"/>
        <end position="24"/>
    </location>
</feature>
<dbReference type="PROSITE" id="PS51257">
    <property type="entry name" value="PROKAR_LIPOPROTEIN"/>
    <property type="match status" value="1"/>
</dbReference>
<proteinExistence type="predicted"/>
<dbReference type="RefSeq" id="WP_164258002.1">
    <property type="nucleotide sequence ID" value="NZ_JAAGMK010000557.1"/>
</dbReference>
<evidence type="ECO:0000313" key="3">
    <source>
        <dbReference type="EMBL" id="NEB86270.1"/>
    </source>
</evidence>
<dbReference type="AlphaFoldDB" id="A0A6G3STS2"/>
<dbReference type="SMART" id="SM00710">
    <property type="entry name" value="PbH1"/>
    <property type="match status" value="7"/>
</dbReference>
<organism evidence="3">
    <name type="scientific">Streptomyces anulatus</name>
    <name type="common">Streptomyces chrysomallus</name>
    <dbReference type="NCBI Taxonomy" id="1892"/>
    <lineage>
        <taxon>Bacteria</taxon>
        <taxon>Bacillati</taxon>
        <taxon>Actinomycetota</taxon>
        <taxon>Actinomycetes</taxon>
        <taxon>Kitasatosporales</taxon>
        <taxon>Streptomycetaceae</taxon>
        <taxon>Streptomyces</taxon>
    </lineage>
</organism>
<keyword evidence="1" id="KW-0732">Signal</keyword>
<sequence>MRGTAATTAAATAVLLLAGSGCGAMPHYEPPSATYYVAPDGDDRSSGTSPGEAWRTLDRAEATGLEPGDRLLLKGGARFSGTITVGEEEAGDADRPVVIGSYGGGRATVAANNTPGVSVHNTAGVEIRGVKVTGGGSSYEHEGGINVFSDLKGGEKLDRVAITDVEVSGFRAGIAVGGTESGSGFRDVTVRQAELHGNKDVGLLTYGPGFDAAEPAYAHRDIRIEEVEAHHNPGDPDLTKTHSGNGIILGGVQNATVRASSAHDNGTRSSAKAPAGPVGIWAYDAADVVVEHNTSYRNHTGSAVDGAGFGLDSNVSGSTIQNNLAYQNDGPGYYVYTNKKNGAHRQNTIRYNVATENGRKLPVNGALAVHGQDIRNLAVYQNTLVMSDSPNGPGPAVRLRDGQSGVALRNNVLVTEHAPLVTAEAGLKPRDVVLQGNDYFAAKGPWSIDWDGRSFAALDAWRDATGQERADGRPSGLDVDPCFAGGALPEIRSAADARLIVPDCAALAGKGLDLRALFGTDTGSVDYFGRTVGTPPPIGAAVPSAPE</sequence>
<dbReference type="InterPro" id="IPR012334">
    <property type="entry name" value="Pectin_lyas_fold"/>
</dbReference>
<evidence type="ECO:0000256" key="1">
    <source>
        <dbReference type="SAM" id="SignalP"/>
    </source>
</evidence>